<gene>
    <name evidence="1" type="ORF">F5984_21905</name>
</gene>
<comment type="caution">
    <text evidence="1">The sequence shown here is derived from an EMBL/GenBank/DDBJ whole genome shotgun (WGS) entry which is preliminary data.</text>
</comment>
<dbReference type="RefSeq" id="WP_152126363.1">
    <property type="nucleotide sequence ID" value="NZ_WELI01000011.1"/>
</dbReference>
<dbReference type="EMBL" id="WELI01000011">
    <property type="protein sequence ID" value="KAB7727285.1"/>
    <property type="molecule type" value="Genomic_DNA"/>
</dbReference>
<accession>A0A7J5TTS2</accession>
<sequence>MKTSTNTLTVVTAYSSISPKPCRKAYLNSSEELATQRFLREFPAARDLTVVVLGFEDEFTIRPNGTLAAY</sequence>
<organism evidence="1 2">
    <name type="scientific">Rudanella paleaurantiibacter</name>
    <dbReference type="NCBI Taxonomy" id="2614655"/>
    <lineage>
        <taxon>Bacteria</taxon>
        <taxon>Pseudomonadati</taxon>
        <taxon>Bacteroidota</taxon>
        <taxon>Cytophagia</taxon>
        <taxon>Cytophagales</taxon>
        <taxon>Cytophagaceae</taxon>
        <taxon>Rudanella</taxon>
    </lineage>
</organism>
<dbReference type="AlphaFoldDB" id="A0A7J5TTS2"/>
<evidence type="ECO:0000313" key="2">
    <source>
        <dbReference type="Proteomes" id="UP000488299"/>
    </source>
</evidence>
<proteinExistence type="predicted"/>
<evidence type="ECO:0000313" key="1">
    <source>
        <dbReference type="EMBL" id="KAB7727285.1"/>
    </source>
</evidence>
<name>A0A7J5TTS2_9BACT</name>
<reference evidence="1 2" key="1">
    <citation type="submission" date="2019-10" db="EMBL/GenBank/DDBJ databases">
        <title>Rudanella paleaurantiibacter sp. nov., isolated from sludge.</title>
        <authorList>
            <person name="Xu S.Q."/>
        </authorList>
    </citation>
    <scope>NUCLEOTIDE SEQUENCE [LARGE SCALE GENOMIC DNA]</scope>
    <source>
        <strain evidence="1 2">HX-22-17</strain>
    </source>
</reference>
<dbReference type="Proteomes" id="UP000488299">
    <property type="component" value="Unassembled WGS sequence"/>
</dbReference>
<keyword evidence="2" id="KW-1185">Reference proteome</keyword>
<protein>
    <submittedName>
        <fullName evidence="1">Uncharacterized protein</fullName>
    </submittedName>
</protein>